<reference evidence="2" key="1">
    <citation type="submission" date="2018-04" db="EMBL/GenBank/DDBJ databases">
        <title>Transcriptome assembly of Sipha flava.</title>
        <authorList>
            <person name="Scully E.D."/>
            <person name="Geib S.M."/>
            <person name="Palmer N.A."/>
            <person name="Koch K."/>
            <person name="Bradshaw J."/>
            <person name="Heng-Moss T."/>
            <person name="Sarath G."/>
        </authorList>
    </citation>
    <scope>NUCLEOTIDE SEQUENCE</scope>
</reference>
<gene>
    <name evidence="2" type="ORF">g.119263</name>
</gene>
<evidence type="ECO:0000313" key="2">
    <source>
        <dbReference type="EMBL" id="MBY85383.1"/>
    </source>
</evidence>
<evidence type="ECO:0000256" key="1">
    <source>
        <dbReference type="SAM" id="Phobius"/>
    </source>
</evidence>
<dbReference type="AlphaFoldDB" id="A0A2S2R638"/>
<keyword evidence="1" id="KW-0812">Transmembrane</keyword>
<accession>A0A2S2R638</accession>
<sequence length="120" mass="14090">MRMHVQGLIILIARIAANPEKYPRNDCIMVAYFHRPNKRFYYVLVALLWEVVENTVHPYSFYVFRDTTFLPLIVIMYVCVCVCVHECNDRNFNENKMQISRIFILHMSSRAGSRGVQGVS</sequence>
<proteinExistence type="predicted"/>
<keyword evidence="1" id="KW-1133">Transmembrane helix</keyword>
<feature type="transmembrane region" description="Helical" evidence="1">
    <location>
        <begin position="68"/>
        <end position="87"/>
    </location>
</feature>
<name>A0A2S2R638_9HEMI</name>
<organism evidence="2">
    <name type="scientific">Sipha flava</name>
    <name type="common">yellow sugarcane aphid</name>
    <dbReference type="NCBI Taxonomy" id="143950"/>
    <lineage>
        <taxon>Eukaryota</taxon>
        <taxon>Metazoa</taxon>
        <taxon>Ecdysozoa</taxon>
        <taxon>Arthropoda</taxon>
        <taxon>Hexapoda</taxon>
        <taxon>Insecta</taxon>
        <taxon>Pterygota</taxon>
        <taxon>Neoptera</taxon>
        <taxon>Paraneoptera</taxon>
        <taxon>Hemiptera</taxon>
        <taxon>Sternorrhyncha</taxon>
        <taxon>Aphidomorpha</taxon>
        <taxon>Aphidoidea</taxon>
        <taxon>Aphididae</taxon>
        <taxon>Sipha</taxon>
    </lineage>
</organism>
<dbReference type="EMBL" id="GGMS01016180">
    <property type="protein sequence ID" value="MBY85383.1"/>
    <property type="molecule type" value="Transcribed_RNA"/>
</dbReference>
<protein>
    <submittedName>
        <fullName evidence="2">Uncharacterized protein</fullName>
    </submittedName>
</protein>
<keyword evidence="1" id="KW-0472">Membrane</keyword>